<protein>
    <submittedName>
        <fullName evidence="3">Flavoprotein</fullName>
    </submittedName>
</protein>
<sequence length="473" mass="51882">MKLVAIAGSIAEDSYNKKLVNFMAKAYSDVANIEVLSLDQVPLFDRDLSYKDFDQLVELDRKIKLADGVILATPEHNHTTTVAMKSMLEWLSTDTHPFQDKPVLIVGASYHIQGTSRAQMDLRDILDAPGVNAIALPGNDFLLGNCKEKFDEQGNLNDEGTIKFLNSVLVKFTEWVNTINAVSAEEAADWTKEDLTASGITDTTIDVDMMSKDWVNQAAAKTHAAEDTDYVKLDSGVLSVNQLNWFLKTMPMELTYMDDNDQFIYYNHYLDRDDMLAPRYPWQTGMPMSEVHPQRAMNGVKRVINQLRYNKTDLVKMPVPGNKVNEKWLMHYYKRMADEEGKFRGINEWVLDIWPIVAQYLEMTGQKLVADPNAKVDAHGGASGKPASPSVEASQTDADAGASDSEETSAPVAKPAVDTNAGASGEEEETTSPASPVAKVEPSVDADAGASSEEDDAANGIPDSVDADAGASD</sequence>
<proteinExistence type="predicted"/>
<dbReference type="Proteomes" id="UP000051739">
    <property type="component" value="Unassembled WGS sequence"/>
</dbReference>
<evidence type="ECO:0000256" key="1">
    <source>
        <dbReference type="SAM" id="MobiDB-lite"/>
    </source>
</evidence>
<gene>
    <name evidence="3" type="ORF">FC60_GL000878</name>
</gene>
<dbReference type="Pfam" id="PF13596">
    <property type="entry name" value="PAS_10"/>
    <property type="match status" value="1"/>
</dbReference>
<dbReference type="GO" id="GO:0016491">
    <property type="term" value="F:oxidoreductase activity"/>
    <property type="evidence" value="ECO:0007669"/>
    <property type="project" value="InterPro"/>
</dbReference>
<dbReference type="PATRIC" id="fig|1423749.3.peg.886"/>
<dbReference type="Gene3D" id="3.30.450.20">
    <property type="entry name" value="PAS domain"/>
    <property type="match status" value="1"/>
</dbReference>
<dbReference type="PANTHER" id="PTHR30543">
    <property type="entry name" value="CHROMATE REDUCTASE"/>
    <property type="match status" value="1"/>
</dbReference>
<accession>A0A0R1V6H8</accession>
<organism evidence="3 4">
    <name type="scientific">Limosilactobacillus gastricus DSM 16045</name>
    <dbReference type="NCBI Taxonomy" id="1423749"/>
    <lineage>
        <taxon>Bacteria</taxon>
        <taxon>Bacillati</taxon>
        <taxon>Bacillota</taxon>
        <taxon>Bacilli</taxon>
        <taxon>Lactobacillales</taxon>
        <taxon>Lactobacillaceae</taxon>
        <taxon>Limosilactobacillus</taxon>
    </lineage>
</organism>
<dbReference type="InterPro" id="IPR029039">
    <property type="entry name" value="Flavoprotein-like_sf"/>
</dbReference>
<dbReference type="InterPro" id="IPR005025">
    <property type="entry name" value="FMN_Rdtase-like_dom"/>
</dbReference>
<dbReference type="GO" id="GO:0010181">
    <property type="term" value="F:FMN binding"/>
    <property type="evidence" value="ECO:0007669"/>
    <property type="project" value="TreeGrafter"/>
</dbReference>
<reference evidence="3 4" key="1">
    <citation type="journal article" date="2015" name="Genome Announc.">
        <title>Expanding the biotechnology potential of lactobacilli through comparative genomics of 213 strains and associated genera.</title>
        <authorList>
            <person name="Sun Z."/>
            <person name="Harris H.M."/>
            <person name="McCann A."/>
            <person name="Guo C."/>
            <person name="Argimon S."/>
            <person name="Zhang W."/>
            <person name="Yang X."/>
            <person name="Jeffery I.B."/>
            <person name="Cooney J.C."/>
            <person name="Kagawa T.F."/>
            <person name="Liu W."/>
            <person name="Song Y."/>
            <person name="Salvetti E."/>
            <person name="Wrobel A."/>
            <person name="Rasinkangas P."/>
            <person name="Parkhill J."/>
            <person name="Rea M.C."/>
            <person name="O'Sullivan O."/>
            <person name="Ritari J."/>
            <person name="Douillard F.P."/>
            <person name="Paul Ross R."/>
            <person name="Yang R."/>
            <person name="Briner A.E."/>
            <person name="Felis G.E."/>
            <person name="de Vos W.M."/>
            <person name="Barrangou R."/>
            <person name="Klaenhammer T.R."/>
            <person name="Caufield P.W."/>
            <person name="Cui Y."/>
            <person name="Zhang H."/>
            <person name="O'Toole P.W."/>
        </authorList>
    </citation>
    <scope>NUCLEOTIDE SEQUENCE [LARGE SCALE GENOMIC DNA]</scope>
    <source>
        <strain evidence="3 4">DSM 16045</strain>
    </source>
</reference>
<dbReference type="PANTHER" id="PTHR30543:SF21">
    <property type="entry name" value="NAD(P)H-DEPENDENT FMN REDUCTASE LOT6"/>
    <property type="match status" value="1"/>
</dbReference>
<evidence type="ECO:0000313" key="3">
    <source>
        <dbReference type="EMBL" id="KRM01153.1"/>
    </source>
</evidence>
<dbReference type="RefSeq" id="WP_056937783.1">
    <property type="nucleotide sequence ID" value="NZ_AZFN01000021.1"/>
</dbReference>
<comment type="caution">
    <text evidence="3">The sequence shown here is derived from an EMBL/GenBank/DDBJ whole genome shotgun (WGS) entry which is preliminary data.</text>
</comment>
<dbReference type="SUPFAM" id="SSF52218">
    <property type="entry name" value="Flavoproteins"/>
    <property type="match status" value="1"/>
</dbReference>
<feature type="region of interest" description="Disordered" evidence="1">
    <location>
        <begin position="376"/>
        <end position="473"/>
    </location>
</feature>
<evidence type="ECO:0000313" key="4">
    <source>
        <dbReference type="Proteomes" id="UP000051739"/>
    </source>
</evidence>
<dbReference type="Pfam" id="PF03358">
    <property type="entry name" value="FMN_red"/>
    <property type="match status" value="1"/>
</dbReference>
<evidence type="ECO:0000259" key="2">
    <source>
        <dbReference type="Pfam" id="PF03358"/>
    </source>
</evidence>
<keyword evidence="4" id="KW-1185">Reference proteome</keyword>
<dbReference type="InterPro" id="IPR050712">
    <property type="entry name" value="NAD(P)H-dep_reductase"/>
</dbReference>
<dbReference type="EMBL" id="AZFN01000021">
    <property type="protein sequence ID" value="KRM01153.1"/>
    <property type="molecule type" value="Genomic_DNA"/>
</dbReference>
<dbReference type="Gene3D" id="3.40.50.360">
    <property type="match status" value="1"/>
</dbReference>
<dbReference type="AlphaFoldDB" id="A0A0R1V6H8"/>
<feature type="domain" description="NADPH-dependent FMN reductase-like" evidence="2">
    <location>
        <begin position="1"/>
        <end position="145"/>
    </location>
</feature>
<name>A0A0R1V6H8_9LACO</name>
<dbReference type="GO" id="GO:0005829">
    <property type="term" value="C:cytosol"/>
    <property type="evidence" value="ECO:0007669"/>
    <property type="project" value="TreeGrafter"/>
</dbReference>